<dbReference type="Gene3D" id="3.60.15.10">
    <property type="entry name" value="Ribonuclease Z/Hydroxyacylglutathione hydrolase-like"/>
    <property type="match status" value="1"/>
</dbReference>
<dbReference type="GO" id="GO:0044550">
    <property type="term" value="P:secondary metabolite biosynthetic process"/>
    <property type="evidence" value="ECO:0007669"/>
    <property type="project" value="TreeGrafter"/>
</dbReference>
<dbReference type="InterPro" id="IPR050662">
    <property type="entry name" value="Sec-metab_biosynth-thioest"/>
</dbReference>
<dbReference type="PANTHER" id="PTHR23131:SF0">
    <property type="entry name" value="ENDORIBONUCLEASE LACTB2"/>
    <property type="match status" value="1"/>
</dbReference>
<dbReference type="GO" id="GO:0046872">
    <property type="term" value="F:metal ion binding"/>
    <property type="evidence" value="ECO:0007669"/>
    <property type="project" value="UniProtKB-KW"/>
</dbReference>
<dbReference type="Pfam" id="PF17778">
    <property type="entry name" value="WHD_BLACT"/>
    <property type="match status" value="1"/>
</dbReference>
<evidence type="ECO:0000256" key="4">
    <source>
        <dbReference type="ARBA" id="ARBA00022833"/>
    </source>
</evidence>
<dbReference type="Proteomes" id="UP000053820">
    <property type="component" value="Unassembled WGS sequence"/>
</dbReference>
<evidence type="ECO:0000313" key="6">
    <source>
        <dbReference type="EMBL" id="KIJ63278.1"/>
    </source>
</evidence>
<dbReference type="PANTHER" id="PTHR23131">
    <property type="entry name" value="ENDORIBONUCLEASE LACTB2"/>
    <property type="match status" value="1"/>
</dbReference>
<keyword evidence="2" id="KW-0479">Metal-binding</keyword>
<dbReference type="InterPro" id="IPR036388">
    <property type="entry name" value="WH-like_DNA-bd_sf"/>
</dbReference>
<gene>
    <name evidence="6" type="ORF">HYDPIDRAFT_92407</name>
</gene>
<sequence length="339" mass="37551">MEKLEALASVVRLSDHVARILGQNPGKFTLQGTNTYLVGAQTPYTLIDTGEGKPEYIPLLESTLREQRGSSASTTQPHVSDIIISHWHPDHVGGLPSVLSLLRRLWDERKTPLPFKPPRIHKFPHTSLPDHRLQQAVQSIPPDMYTAGPSGSLFHDLKDGQSFPITSSDASFNSENHLRVIHSPGHTEDSISLLLPSDNALYTADTILGQGTAIFEDLATYISTLRTLLSLRDKYTVLYPGHGPVVQNGAQLISTYIEHRMEREGQIVQVMQQPSPEGAGGAWSTWGIVSKIYAAYPENLWEPAARSVDQHLKKLEIDGRVRRLGGEGKDVQWELLAKL</sequence>
<dbReference type="InterPro" id="IPR001279">
    <property type="entry name" value="Metallo-B-lactamas"/>
</dbReference>
<dbReference type="Gene3D" id="1.10.10.10">
    <property type="entry name" value="Winged helix-like DNA-binding domain superfamily/Winged helix DNA-binding domain"/>
    <property type="match status" value="1"/>
</dbReference>
<evidence type="ECO:0000259" key="5">
    <source>
        <dbReference type="SMART" id="SM00849"/>
    </source>
</evidence>
<dbReference type="InterPro" id="IPR036866">
    <property type="entry name" value="RibonucZ/Hydroxyglut_hydro"/>
</dbReference>
<organism evidence="6 7">
    <name type="scientific">Hydnomerulius pinastri MD-312</name>
    <dbReference type="NCBI Taxonomy" id="994086"/>
    <lineage>
        <taxon>Eukaryota</taxon>
        <taxon>Fungi</taxon>
        <taxon>Dikarya</taxon>
        <taxon>Basidiomycota</taxon>
        <taxon>Agaricomycotina</taxon>
        <taxon>Agaricomycetes</taxon>
        <taxon>Agaricomycetidae</taxon>
        <taxon>Boletales</taxon>
        <taxon>Boletales incertae sedis</taxon>
        <taxon>Leucogyrophana</taxon>
    </lineage>
</organism>
<dbReference type="HOGENOM" id="CLU_048478_1_3_1"/>
<comment type="similarity">
    <text evidence="1">Belongs to the metallo-beta-lactamase superfamily. Glyoxalase II family.</text>
</comment>
<dbReference type="AlphaFoldDB" id="A0A0C9W7P7"/>
<evidence type="ECO:0000256" key="2">
    <source>
        <dbReference type="ARBA" id="ARBA00022723"/>
    </source>
</evidence>
<feature type="domain" description="Metallo-beta-lactamase" evidence="5">
    <location>
        <begin position="32"/>
        <end position="242"/>
    </location>
</feature>
<dbReference type="InterPro" id="IPR047921">
    <property type="entry name" value="LACTB2-like_MBL-fold"/>
</dbReference>
<dbReference type="EMBL" id="KN839851">
    <property type="protein sequence ID" value="KIJ63278.1"/>
    <property type="molecule type" value="Genomic_DNA"/>
</dbReference>
<dbReference type="InterPro" id="IPR041516">
    <property type="entry name" value="LACTB2_WH"/>
</dbReference>
<evidence type="ECO:0000256" key="1">
    <source>
        <dbReference type="ARBA" id="ARBA00006759"/>
    </source>
</evidence>
<keyword evidence="7" id="KW-1185">Reference proteome</keyword>
<keyword evidence="3" id="KW-0378">Hydrolase</keyword>
<dbReference type="SMART" id="SM00849">
    <property type="entry name" value="Lactamase_B"/>
    <property type="match status" value="1"/>
</dbReference>
<keyword evidence="4" id="KW-0862">Zinc</keyword>
<name>A0A0C9W7P7_9AGAM</name>
<evidence type="ECO:0000256" key="3">
    <source>
        <dbReference type="ARBA" id="ARBA00022801"/>
    </source>
</evidence>
<dbReference type="Pfam" id="PF00753">
    <property type="entry name" value="Lactamase_B"/>
    <property type="match status" value="1"/>
</dbReference>
<accession>A0A0C9W7P7</accession>
<protein>
    <recommendedName>
        <fullName evidence="5">Metallo-beta-lactamase domain-containing protein</fullName>
    </recommendedName>
</protein>
<reference evidence="6 7" key="1">
    <citation type="submission" date="2014-04" db="EMBL/GenBank/DDBJ databases">
        <title>Evolutionary Origins and Diversification of the Mycorrhizal Mutualists.</title>
        <authorList>
            <consortium name="DOE Joint Genome Institute"/>
            <consortium name="Mycorrhizal Genomics Consortium"/>
            <person name="Kohler A."/>
            <person name="Kuo A."/>
            <person name="Nagy L.G."/>
            <person name="Floudas D."/>
            <person name="Copeland A."/>
            <person name="Barry K.W."/>
            <person name="Cichocki N."/>
            <person name="Veneault-Fourrey C."/>
            <person name="LaButti K."/>
            <person name="Lindquist E.A."/>
            <person name="Lipzen A."/>
            <person name="Lundell T."/>
            <person name="Morin E."/>
            <person name="Murat C."/>
            <person name="Riley R."/>
            <person name="Ohm R."/>
            <person name="Sun H."/>
            <person name="Tunlid A."/>
            <person name="Henrissat B."/>
            <person name="Grigoriev I.V."/>
            <person name="Hibbett D.S."/>
            <person name="Martin F."/>
        </authorList>
    </citation>
    <scope>NUCLEOTIDE SEQUENCE [LARGE SCALE GENOMIC DNA]</scope>
    <source>
        <strain evidence="6 7">MD-312</strain>
    </source>
</reference>
<evidence type="ECO:0000313" key="7">
    <source>
        <dbReference type="Proteomes" id="UP000053820"/>
    </source>
</evidence>
<proteinExistence type="inferred from homology"/>
<dbReference type="OrthoDB" id="17458at2759"/>
<dbReference type="CDD" id="cd07722">
    <property type="entry name" value="LACTB2-like_MBL-fold"/>
    <property type="match status" value="1"/>
</dbReference>
<dbReference type="GO" id="GO:0016787">
    <property type="term" value="F:hydrolase activity"/>
    <property type="evidence" value="ECO:0007669"/>
    <property type="project" value="UniProtKB-KW"/>
</dbReference>
<dbReference type="SUPFAM" id="SSF56281">
    <property type="entry name" value="Metallo-hydrolase/oxidoreductase"/>
    <property type="match status" value="1"/>
</dbReference>